<keyword evidence="1" id="KW-0812">Transmembrane</keyword>
<evidence type="ECO:0000313" key="2">
    <source>
        <dbReference type="EMBL" id="QDZ39288.1"/>
    </source>
</evidence>
<dbReference type="SUPFAM" id="SSF54523">
    <property type="entry name" value="Pili subunits"/>
    <property type="match status" value="1"/>
</dbReference>
<keyword evidence="1" id="KW-0472">Membrane</keyword>
<evidence type="ECO:0000256" key="1">
    <source>
        <dbReference type="SAM" id="Phobius"/>
    </source>
</evidence>
<keyword evidence="1" id="KW-1133">Transmembrane helix</keyword>
<dbReference type="AlphaFoldDB" id="A0A5B8NK20"/>
<proteinExistence type="predicted"/>
<dbReference type="KEGG" id="enn:FRE64_04685"/>
<dbReference type="NCBIfam" id="TIGR02532">
    <property type="entry name" value="IV_pilin_GFxxxE"/>
    <property type="match status" value="1"/>
</dbReference>
<feature type="transmembrane region" description="Helical" evidence="1">
    <location>
        <begin position="12"/>
        <end position="39"/>
    </location>
</feature>
<gene>
    <name evidence="2" type="ORF">FRE64_04685</name>
</gene>
<name>A0A5B8NK20_9CHRO</name>
<organism evidence="2 3">
    <name type="scientific">Euhalothece natronophila Z-M001</name>
    <dbReference type="NCBI Taxonomy" id="522448"/>
    <lineage>
        <taxon>Bacteria</taxon>
        <taxon>Bacillati</taxon>
        <taxon>Cyanobacteriota</taxon>
        <taxon>Cyanophyceae</taxon>
        <taxon>Oscillatoriophycideae</taxon>
        <taxon>Chroococcales</taxon>
        <taxon>Halothecacae</taxon>
        <taxon>Halothece cluster</taxon>
        <taxon>Euhalothece</taxon>
    </lineage>
</organism>
<evidence type="ECO:0000313" key="3">
    <source>
        <dbReference type="Proteomes" id="UP000318453"/>
    </source>
</evidence>
<dbReference type="Proteomes" id="UP000318453">
    <property type="component" value="Chromosome"/>
</dbReference>
<dbReference type="InterPro" id="IPR012902">
    <property type="entry name" value="N_methyl_site"/>
</dbReference>
<protein>
    <submittedName>
        <fullName evidence="2">Prepilin-type N-terminal cleavage/methylation domain-containing protein</fullName>
    </submittedName>
</protein>
<dbReference type="OrthoDB" id="570878at2"/>
<dbReference type="EMBL" id="CP042326">
    <property type="protein sequence ID" value="QDZ39288.1"/>
    <property type="molecule type" value="Genomic_DNA"/>
</dbReference>
<reference evidence="2" key="1">
    <citation type="submission" date="2019-08" db="EMBL/GenBank/DDBJ databases">
        <title>Carotenoids and Carotenoid Binding Proteins in the Halophilic Cyanobacterium Euhalothece sp. ZM00.</title>
        <authorList>
            <person name="Cho S.M."/>
            <person name="Song J.Y."/>
            <person name="Park Y.-I."/>
        </authorList>
    </citation>
    <scope>NUCLEOTIDE SEQUENCE [LARGE SCALE GENOMIC DNA]</scope>
    <source>
        <strain evidence="2">Z-M001</strain>
    </source>
</reference>
<sequence length="162" mass="17900">MSPLMTKNNQGFNLLEITIVLFIVGILAAISAPNFLVWYRRNQLNQSVSEVKGALIQAQEEAIRRSEECDVDITNNTISSCISTRTLPELINVGIDTDGDTPIRFNLRGVLVDEDGEEKEENYTITFSSEDVPEDLCLRVFSPLGIIRQGVINNGNGACVQP</sequence>
<keyword evidence="3" id="KW-1185">Reference proteome</keyword>
<dbReference type="Gene3D" id="3.30.700.10">
    <property type="entry name" value="Glycoprotein, Type 4 Pilin"/>
    <property type="match status" value="1"/>
</dbReference>
<accession>A0A5B8NK20</accession>
<dbReference type="InterPro" id="IPR045584">
    <property type="entry name" value="Pilin-like"/>
</dbReference>